<sequence length="261" mass="30344">MRGLSVTFNEQAVKECCNKLGLQLIVRAHQMQNEGFKFFAQKKMLTIFSAPRYMLESNNLGAFLKVNEQGACSIVQMKAFTTEKIKSAQHDSTRENVIALMCEKYEKDYLPLLNREAKEFEKNDETLESDKIKIKYAHIIITMAMFWIPTLFILIHLSRNIPINHQTRAIHYVQETNSEKLETAFNTMKKNLGDRGSDVSSFYFYQQWTGYVSTASKLMRTFEQDFDPVKGKMTPEEYSRATNREIETMTLNPNKIIEDDL</sequence>
<keyword evidence="1" id="KW-0472">Membrane</keyword>
<proteinExistence type="predicted"/>
<dbReference type="PANTHER" id="PTHR11668:SF450">
    <property type="entry name" value="SERINE_THREONINE-PROTEIN PHOSPHATASE"/>
    <property type="match status" value="1"/>
</dbReference>
<feature type="transmembrane region" description="Helical" evidence="1">
    <location>
        <begin position="136"/>
        <end position="157"/>
    </location>
</feature>
<evidence type="ECO:0000256" key="1">
    <source>
        <dbReference type="SAM" id="Phobius"/>
    </source>
</evidence>
<evidence type="ECO:0000313" key="2">
    <source>
        <dbReference type="EMBL" id="CAI5451401.1"/>
    </source>
</evidence>
<dbReference type="GO" id="GO:0005737">
    <property type="term" value="C:cytoplasm"/>
    <property type="evidence" value="ECO:0007669"/>
    <property type="project" value="TreeGrafter"/>
</dbReference>
<dbReference type="Gene3D" id="3.60.21.10">
    <property type="match status" value="1"/>
</dbReference>
<dbReference type="SUPFAM" id="SSF56300">
    <property type="entry name" value="Metallo-dependent phosphatases"/>
    <property type="match status" value="1"/>
</dbReference>
<dbReference type="InterPro" id="IPR050341">
    <property type="entry name" value="PP1_catalytic_subunit"/>
</dbReference>
<dbReference type="InterPro" id="IPR029052">
    <property type="entry name" value="Metallo-depent_PP-like"/>
</dbReference>
<keyword evidence="1" id="KW-0812">Transmembrane</keyword>
<gene>
    <name evidence="2" type="ORF">CAMP_LOCUS14038</name>
</gene>
<dbReference type="PANTHER" id="PTHR11668">
    <property type="entry name" value="SERINE/THREONINE PROTEIN PHOSPHATASE"/>
    <property type="match status" value="1"/>
</dbReference>
<dbReference type="InterPro" id="IPR006186">
    <property type="entry name" value="Ser/Thr-sp_prot-phosphatase"/>
</dbReference>
<evidence type="ECO:0008006" key="4">
    <source>
        <dbReference type="Google" id="ProtNLM"/>
    </source>
</evidence>
<evidence type="ECO:0000313" key="3">
    <source>
        <dbReference type="Proteomes" id="UP001152747"/>
    </source>
</evidence>
<dbReference type="Proteomes" id="UP001152747">
    <property type="component" value="Unassembled WGS sequence"/>
</dbReference>
<dbReference type="GO" id="GO:0004722">
    <property type="term" value="F:protein serine/threonine phosphatase activity"/>
    <property type="evidence" value="ECO:0007669"/>
    <property type="project" value="TreeGrafter"/>
</dbReference>
<dbReference type="EMBL" id="CANHGI010000005">
    <property type="protein sequence ID" value="CAI5451401.1"/>
    <property type="molecule type" value="Genomic_DNA"/>
</dbReference>
<dbReference type="AlphaFoldDB" id="A0A9P1IUK6"/>
<accession>A0A9P1IUK6</accession>
<dbReference type="GO" id="GO:0005634">
    <property type="term" value="C:nucleus"/>
    <property type="evidence" value="ECO:0007669"/>
    <property type="project" value="TreeGrafter"/>
</dbReference>
<protein>
    <recommendedName>
        <fullName evidence="4">Serine/threonine specific protein phosphatases domain-containing protein</fullName>
    </recommendedName>
</protein>
<reference evidence="2" key="1">
    <citation type="submission" date="2022-11" db="EMBL/GenBank/DDBJ databases">
        <authorList>
            <person name="Kikuchi T."/>
        </authorList>
    </citation>
    <scope>NUCLEOTIDE SEQUENCE</scope>
    <source>
        <strain evidence="2">PS1010</strain>
    </source>
</reference>
<comment type="caution">
    <text evidence="2">The sequence shown here is derived from an EMBL/GenBank/DDBJ whole genome shotgun (WGS) entry which is preliminary data.</text>
</comment>
<name>A0A9P1IUK6_9PELO</name>
<keyword evidence="3" id="KW-1185">Reference proteome</keyword>
<dbReference type="PRINTS" id="PR00114">
    <property type="entry name" value="STPHPHTASE"/>
</dbReference>
<organism evidence="2 3">
    <name type="scientific">Caenorhabditis angaria</name>
    <dbReference type="NCBI Taxonomy" id="860376"/>
    <lineage>
        <taxon>Eukaryota</taxon>
        <taxon>Metazoa</taxon>
        <taxon>Ecdysozoa</taxon>
        <taxon>Nematoda</taxon>
        <taxon>Chromadorea</taxon>
        <taxon>Rhabditida</taxon>
        <taxon>Rhabditina</taxon>
        <taxon>Rhabditomorpha</taxon>
        <taxon>Rhabditoidea</taxon>
        <taxon>Rhabditidae</taxon>
        <taxon>Peloderinae</taxon>
        <taxon>Caenorhabditis</taxon>
    </lineage>
</organism>
<keyword evidence="1" id="KW-1133">Transmembrane helix</keyword>